<dbReference type="InterPro" id="IPR023214">
    <property type="entry name" value="HAD_sf"/>
</dbReference>
<dbReference type="OrthoDB" id="5498330at2"/>
<reference evidence="1 2" key="1">
    <citation type="submission" date="2019-03" db="EMBL/GenBank/DDBJ databases">
        <title>Genomic Encyclopedia of Type Strains, Phase III (KMG-III): the genomes of soil and plant-associated and newly described type strains.</title>
        <authorList>
            <person name="Whitman W."/>
        </authorList>
    </citation>
    <scope>NUCLEOTIDE SEQUENCE [LARGE SCALE GENOMIC DNA]</scope>
    <source>
        <strain evidence="1 2">CECT 7378</strain>
    </source>
</reference>
<dbReference type="NCBIfam" id="TIGR01484">
    <property type="entry name" value="HAD-SF-IIB"/>
    <property type="match status" value="1"/>
</dbReference>
<dbReference type="RefSeq" id="WP_133503288.1">
    <property type="nucleotide sequence ID" value="NZ_SNXC01000010.1"/>
</dbReference>
<gene>
    <name evidence="1" type="ORF">DFP79_1509</name>
</gene>
<dbReference type="GO" id="GO:0000287">
    <property type="term" value="F:magnesium ion binding"/>
    <property type="evidence" value="ECO:0007669"/>
    <property type="project" value="TreeGrafter"/>
</dbReference>
<dbReference type="GO" id="GO:0005829">
    <property type="term" value="C:cytosol"/>
    <property type="evidence" value="ECO:0007669"/>
    <property type="project" value="TreeGrafter"/>
</dbReference>
<accession>A0A4R6MC38</accession>
<dbReference type="EMBL" id="SNXC01000010">
    <property type="protein sequence ID" value="TDO99083.1"/>
    <property type="molecule type" value="Genomic_DNA"/>
</dbReference>
<organism evidence="1 2">
    <name type="scientific">Marinomonas balearica</name>
    <dbReference type="NCBI Taxonomy" id="491947"/>
    <lineage>
        <taxon>Bacteria</taxon>
        <taxon>Pseudomonadati</taxon>
        <taxon>Pseudomonadota</taxon>
        <taxon>Gammaproteobacteria</taxon>
        <taxon>Oceanospirillales</taxon>
        <taxon>Oceanospirillaceae</taxon>
        <taxon>Marinomonas</taxon>
    </lineage>
</organism>
<dbReference type="Pfam" id="PF08282">
    <property type="entry name" value="Hydrolase_3"/>
    <property type="match status" value="1"/>
</dbReference>
<dbReference type="SUPFAM" id="SSF56784">
    <property type="entry name" value="HAD-like"/>
    <property type="match status" value="1"/>
</dbReference>
<dbReference type="PANTHER" id="PTHR10000">
    <property type="entry name" value="PHOSPHOSERINE PHOSPHATASE"/>
    <property type="match status" value="1"/>
</dbReference>
<protein>
    <recommendedName>
        <fullName evidence="3">Haloacid dehalogenase</fullName>
    </recommendedName>
</protein>
<dbReference type="Proteomes" id="UP000294656">
    <property type="component" value="Unassembled WGS sequence"/>
</dbReference>
<proteinExistence type="predicted"/>
<keyword evidence="2" id="KW-1185">Reference proteome</keyword>
<dbReference type="InterPro" id="IPR006379">
    <property type="entry name" value="HAD-SF_hydro_IIB"/>
</dbReference>
<evidence type="ECO:0000313" key="1">
    <source>
        <dbReference type="EMBL" id="TDO99083.1"/>
    </source>
</evidence>
<evidence type="ECO:0000313" key="2">
    <source>
        <dbReference type="Proteomes" id="UP000294656"/>
    </source>
</evidence>
<name>A0A4R6MC38_9GAMM</name>
<dbReference type="Gene3D" id="3.40.50.1000">
    <property type="entry name" value="HAD superfamily/HAD-like"/>
    <property type="match status" value="1"/>
</dbReference>
<evidence type="ECO:0008006" key="3">
    <source>
        <dbReference type="Google" id="ProtNLM"/>
    </source>
</evidence>
<dbReference type="AlphaFoldDB" id="A0A4R6MC38"/>
<dbReference type="Gene3D" id="3.30.1240.10">
    <property type="match status" value="1"/>
</dbReference>
<sequence>MELVVFDLDGTLLDRNQTLSPFTLETLDALSERGILYTIATGRTHLAARKCLTQHHFEHWMIFKNGVEWWHPLKQQYRHQTSLKRDSVDFALSHFSLNGVTPFVFCVASDGSHKVYHPPIKAHLSNLIANELGQHEELSLHPIREMKNDDVVTNLSALGSEGQASSIVLSLNGINEIKAYCGGGVYNKDVFWIDIHHQNACKGSAISALKNELGANKIIAFGDGDNDLSMFEYADEFFVPNNATMRIKSHATKVIGHHNDDGVAHFLRDYFQL</sequence>
<dbReference type="PANTHER" id="PTHR10000:SF8">
    <property type="entry name" value="HAD SUPERFAMILY HYDROLASE-LIKE, TYPE 3"/>
    <property type="match status" value="1"/>
</dbReference>
<dbReference type="InterPro" id="IPR036412">
    <property type="entry name" value="HAD-like_sf"/>
</dbReference>
<dbReference type="GO" id="GO:0016791">
    <property type="term" value="F:phosphatase activity"/>
    <property type="evidence" value="ECO:0007669"/>
    <property type="project" value="TreeGrafter"/>
</dbReference>
<comment type="caution">
    <text evidence="1">The sequence shown here is derived from an EMBL/GenBank/DDBJ whole genome shotgun (WGS) entry which is preliminary data.</text>
</comment>